<evidence type="ECO:0000256" key="6">
    <source>
        <dbReference type="ARBA" id="ARBA00022927"/>
    </source>
</evidence>
<comment type="similarity">
    <text evidence="2">Belongs to the Tom7 family.</text>
</comment>
<evidence type="ECO:0000256" key="3">
    <source>
        <dbReference type="ARBA" id="ARBA00022448"/>
    </source>
</evidence>
<evidence type="ECO:0000256" key="2">
    <source>
        <dbReference type="ARBA" id="ARBA00010917"/>
    </source>
</evidence>
<dbReference type="Proteomes" id="UP001149090">
    <property type="component" value="Unassembled WGS sequence"/>
</dbReference>
<dbReference type="GO" id="GO:0005742">
    <property type="term" value="C:mitochondrial outer membrane translocase complex"/>
    <property type="evidence" value="ECO:0007669"/>
    <property type="project" value="InterPro"/>
</dbReference>
<evidence type="ECO:0000313" key="11">
    <source>
        <dbReference type="Proteomes" id="UP001149090"/>
    </source>
</evidence>
<dbReference type="InterPro" id="IPR012621">
    <property type="entry name" value="Tom7"/>
</dbReference>
<proteinExistence type="inferred from homology"/>
<evidence type="ECO:0000256" key="5">
    <source>
        <dbReference type="ARBA" id="ARBA00022787"/>
    </source>
</evidence>
<keyword evidence="7" id="KW-1133">Transmembrane helix</keyword>
<keyword evidence="3" id="KW-0813">Transport</keyword>
<dbReference type="EMBL" id="JAPDFW010000061">
    <property type="protein sequence ID" value="KAJ5076466.1"/>
    <property type="molecule type" value="Genomic_DNA"/>
</dbReference>
<dbReference type="Pfam" id="PF08038">
    <property type="entry name" value="Tom7"/>
    <property type="match status" value="1"/>
</dbReference>
<keyword evidence="10" id="KW-0675">Receptor</keyword>
<evidence type="ECO:0000313" key="10">
    <source>
        <dbReference type="EMBL" id="KAJ5076466.1"/>
    </source>
</evidence>
<comment type="caution">
    <text evidence="10">The sequence shown here is derived from an EMBL/GenBank/DDBJ whole genome shotgun (WGS) entry which is preliminary data.</text>
</comment>
<keyword evidence="11" id="KW-1185">Reference proteome</keyword>
<accession>A0A9Q0RDD0</accession>
<keyword evidence="9" id="KW-0472">Membrane</keyword>
<keyword evidence="4" id="KW-0812">Transmembrane</keyword>
<name>A0A9Q0RDD0_ANAIG</name>
<keyword evidence="6" id="KW-0653">Protein transport</keyword>
<gene>
    <name evidence="10" type="ORF">M0811_06466</name>
</gene>
<evidence type="ECO:0000256" key="4">
    <source>
        <dbReference type="ARBA" id="ARBA00022692"/>
    </source>
</evidence>
<keyword evidence="5" id="KW-1000">Mitochondrion outer membrane</keyword>
<evidence type="ECO:0000256" key="8">
    <source>
        <dbReference type="ARBA" id="ARBA00023128"/>
    </source>
</evidence>
<protein>
    <submittedName>
        <fullName evidence="10">Import receptor subunit tom7</fullName>
    </submittedName>
</protein>
<reference evidence="10" key="1">
    <citation type="submission" date="2022-10" db="EMBL/GenBank/DDBJ databases">
        <title>Novel sulphate-reducing endosymbionts in the free-living metamonad Anaeramoeba.</title>
        <authorList>
            <person name="Jerlstrom-Hultqvist J."/>
            <person name="Cepicka I."/>
            <person name="Gallot-Lavallee L."/>
            <person name="Salas-Leiva D."/>
            <person name="Curtis B.A."/>
            <person name="Zahonova K."/>
            <person name="Pipaliya S."/>
            <person name="Dacks J."/>
            <person name="Roger A.J."/>
        </authorList>
    </citation>
    <scope>NUCLEOTIDE SEQUENCE</scope>
    <source>
        <strain evidence="10">BMAN</strain>
    </source>
</reference>
<dbReference type="OrthoDB" id="284357at2759"/>
<comment type="subcellular location">
    <subcellularLocation>
        <location evidence="1">Mitochondrion outer membrane</location>
        <topology evidence="1">Single-pass membrane protein</topology>
    </subcellularLocation>
</comment>
<evidence type="ECO:0000256" key="9">
    <source>
        <dbReference type="ARBA" id="ARBA00023136"/>
    </source>
</evidence>
<keyword evidence="8" id="KW-0496">Mitochondrion</keyword>
<evidence type="ECO:0000256" key="7">
    <source>
        <dbReference type="ARBA" id="ARBA00022989"/>
    </source>
</evidence>
<dbReference type="GO" id="GO:0030150">
    <property type="term" value="P:protein import into mitochondrial matrix"/>
    <property type="evidence" value="ECO:0007669"/>
    <property type="project" value="InterPro"/>
</dbReference>
<dbReference type="AlphaFoldDB" id="A0A9Q0RDD0"/>
<organism evidence="10 11">
    <name type="scientific">Anaeramoeba ignava</name>
    <name type="common">Anaerobic marine amoeba</name>
    <dbReference type="NCBI Taxonomy" id="1746090"/>
    <lineage>
        <taxon>Eukaryota</taxon>
        <taxon>Metamonada</taxon>
        <taxon>Anaeramoebidae</taxon>
        <taxon>Anaeramoeba</taxon>
    </lineage>
</organism>
<evidence type="ECO:0000256" key="1">
    <source>
        <dbReference type="ARBA" id="ARBA00004572"/>
    </source>
</evidence>
<sequence>MEKENSTSFSVWDTIFDTVSKIQEKTQKQIEVIDKITQKTVSVAKPVIHYGFIPFVIYLGSKSNPPPNWFSLFPSENN</sequence>